<evidence type="ECO:0000313" key="2">
    <source>
        <dbReference type="EMBL" id="TLE01160.1"/>
    </source>
</evidence>
<reference evidence="2 3" key="1">
    <citation type="journal article" date="2014" name="Genome Announc.">
        <title>Draft genome sequences of eight enterohepatic helicobacter species isolated from both laboratory and wild rodents.</title>
        <authorList>
            <person name="Sheh A."/>
            <person name="Shen Z."/>
            <person name="Fox J.G."/>
        </authorList>
    </citation>
    <scope>NUCLEOTIDE SEQUENCE [LARGE SCALE GENOMIC DNA]</scope>
    <source>
        <strain evidence="2 3">ST1</strain>
    </source>
</reference>
<dbReference type="EMBL" id="UGJE01000002">
    <property type="protein sequence ID" value="STQ86032.1"/>
    <property type="molecule type" value="Genomic_DNA"/>
</dbReference>
<dbReference type="Proteomes" id="UP000029922">
    <property type="component" value="Unassembled WGS sequence"/>
</dbReference>
<protein>
    <submittedName>
        <fullName evidence="1">Uncharacterized protein</fullName>
    </submittedName>
</protein>
<accession>A0A377PUF3</accession>
<dbReference type="AlphaFoldDB" id="A0A377PUF3"/>
<evidence type="ECO:0000313" key="1">
    <source>
        <dbReference type="EMBL" id="STQ86032.1"/>
    </source>
</evidence>
<proteinExistence type="predicted"/>
<gene>
    <name evidence="2" type="ORF">LS73_002490</name>
    <name evidence="1" type="ORF">NCTC12714_00822</name>
</gene>
<dbReference type="EMBL" id="JRPD02000003">
    <property type="protein sequence ID" value="TLE01160.1"/>
    <property type="molecule type" value="Genomic_DNA"/>
</dbReference>
<organism evidence="1 4">
    <name type="scientific">Helicobacter muridarum</name>
    <dbReference type="NCBI Taxonomy" id="216"/>
    <lineage>
        <taxon>Bacteria</taxon>
        <taxon>Pseudomonadati</taxon>
        <taxon>Campylobacterota</taxon>
        <taxon>Epsilonproteobacteria</taxon>
        <taxon>Campylobacterales</taxon>
        <taxon>Helicobacteraceae</taxon>
        <taxon>Helicobacter</taxon>
    </lineage>
</organism>
<evidence type="ECO:0000313" key="4">
    <source>
        <dbReference type="Proteomes" id="UP000255139"/>
    </source>
</evidence>
<keyword evidence="4" id="KW-1185">Reference proteome</keyword>
<dbReference type="RefSeq" id="WP_052089774.1">
    <property type="nucleotide sequence ID" value="NZ_FZML01000005.1"/>
</dbReference>
<name>A0A377PUF3_9HELI</name>
<dbReference type="Proteomes" id="UP000255139">
    <property type="component" value="Unassembled WGS sequence"/>
</dbReference>
<evidence type="ECO:0000313" key="3">
    <source>
        <dbReference type="Proteomes" id="UP000029922"/>
    </source>
</evidence>
<sequence length="59" mass="7094">MKESLYHSSFFRIYKMQNWYTNDPARQLKEYHSQAKAKIIFIAIVLPVMSKICDKLKKI</sequence>
<reference evidence="1 4" key="2">
    <citation type="submission" date="2018-06" db="EMBL/GenBank/DDBJ databases">
        <authorList>
            <consortium name="Pathogen Informatics"/>
            <person name="Doyle S."/>
        </authorList>
    </citation>
    <scope>NUCLEOTIDE SEQUENCE [LARGE SCALE GENOMIC DNA]</scope>
    <source>
        <strain evidence="1 4">NCTC12714</strain>
    </source>
</reference>